<organism evidence="1 2">
    <name type="scientific">Smallanthus sonchifolius</name>
    <dbReference type="NCBI Taxonomy" id="185202"/>
    <lineage>
        <taxon>Eukaryota</taxon>
        <taxon>Viridiplantae</taxon>
        <taxon>Streptophyta</taxon>
        <taxon>Embryophyta</taxon>
        <taxon>Tracheophyta</taxon>
        <taxon>Spermatophyta</taxon>
        <taxon>Magnoliopsida</taxon>
        <taxon>eudicotyledons</taxon>
        <taxon>Gunneridae</taxon>
        <taxon>Pentapetalae</taxon>
        <taxon>asterids</taxon>
        <taxon>campanulids</taxon>
        <taxon>Asterales</taxon>
        <taxon>Asteraceae</taxon>
        <taxon>Asteroideae</taxon>
        <taxon>Heliantheae alliance</taxon>
        <taxon>Millerieae</taxon>
        <taxon>Smallanthus</taxon>
    </lineage>
</organism>
<keyword evidence="2" id="KW-1185">Reference proteome</keyword>
<protein>
    <submittedName>
        <fullName evidence="1">Uncharacterized protein</fullName>
    </submittedName>
</protein>
<sequence>MPEQRIRSTGLKDRHSKVYTAKGPRDRRLRLSALTAIQFYDVQDRLGYDRPSKAVDWLINKAKASIDQLPPIVNLHYRNLKLDNHVVDNHMGISTFLPASRTSSLQSVEGTSTYFDASGGFGFNPPLVGKPTTSQLLNYISQRGTLQSNISPAWVQALPFHHPSSSMPGFHIQGKLAAFP</sequence>
<gene>
    <name evidence="1" type="ORF">L1987_19191</name>
</gene>
<dbReference type="Proteomes" id="UP001056120">
    <property type="component" value="Linkage Group LG07"/>
</dbReference>
<dbReference type="EMBL" id="CM042024">
    <property type="protein sequence ID" value="KAI3809596.1"/>
    <property type="molecule type" value="Genomic_DNA"/>
</dbReference>
<comment type="caution">
    <text evidence="1">The sequence shown here is derived from an EMBL/GenBank/DDBJ whole genome shotgun (WGS) entry which is preliminary data.</text>
</comment>
<reference evidence="1 2" key="2">
    <citation type="journal article" date="2022" name="Mol. Ecol. Resour.">
        <title>The genomes of chicory, endive, great burdock and yacon provide insights into Asteraceae paleo-polyploidization history and plant inulin production.</title>
        <authorList>
            <person name="Fan W."/>
            <person name="Wang S."/>
            <person name="Wang H."/>
            <person name="Wang A."/>
            <person name="Jiang F."/>
            <person name="Liu H."/>
            <person name="Zhao H."/>
            <person name="Xu D."/>
            <person name="Zhang Y."/>
        </authorList>
    </citation>
    <scope>NUCLEOTIDE SEQUENCE [LARGE SCALE GENOMIC DNA]</scope>
    <source>
        <strain evidence="2">cv. Yunnan</strain>
        <tissue evidence="1">Leaves</tissue>
    </source>
</reference>
<evidence type="ECO:0000313" key="2">
    <source>
        <dbReference type="Proteomes" id="UP001056120"/>
    </source>
</evidence>
<proteinExistence type="predicted"/>
<accession>A0ACB9IQ38</accession>
<evidence type="ECO:0000313" key="1">
    <source>
        <dbReference type="EMBL" id="KAI3809596.1"/>
    </source>
</evidence>
<reference evidence="2" key="1">
    <citation type="journal article" date="2022" name="Mol. Ecol. Resour.">
        <title>The genomes of chicory, endive, great burdock and yacon provide insights into Asteraceae palaeo-polyploidization history and plant inulin production.</title>
        <authorList>
            <person name="Fan W."/>
            <person name="Wang S."/>
            <person name="Wang H."/>
            <person name="Wang A."/>
            <person name="Jiang F."/>
            <person name="Liu H."/>
            <person name="Zhao H."/>
            <person name="Xu D."/>
            <person name="Zhang Y."/>
        </authorList>
    </citation>
    <scope>NUCLEOTIDE SEQUENCE [LARGE SCALE GENOMIC DNA]</scope>
    <source>
        <strain evidence="2">cv. Yunnan</strain>
    </source>
</reference>
<name>A0ACB9IQ38_9ASTR</name>